<keyword evidence="11" id="KW-0282">Flagellum</keyword>
<feature type="domain" description="Flagellar hook-associated protein 1 D2-like" evidence="9">
    <location>
        <begin position="352"/>
        <end position="421"/>
    </location>
</feature>
<evidence type="ECO:0000256" key="3">
    <source>
        <dbReference type="ARBA" id="ARBA00009677"/>
    </source>
</evidence>
<dbReference type="Pfam" id="PF00460">
    <property type="entry name" value="Flg_bb_rod"/>
    <property type="match status" value="1"/>
</dbReference>
<keyword evidence="5" id="KW-0964">Secreted</keyword>
<dbReference type="NCBIfam" id="TIGR02492">
    <property type="entry name" value="flgK_ends"/>
    <property type="match status" value="1"/>
</dbReference>
<dbReference type="PRINTS" id="PR01005">
    <property type="entry name" value="FLGHOOKAP1"/>
</dbReference>
<reference evidence="11" key="1">
    <citation type="submission" date="2022-05" db="EMBL/GenBank/DDBJ databases">
        <title>An RpoN-dependent PEP-CTERM gene is involved in floc formation of an Aquincola tertiaricarbonis strain.</title>
        <authorList>
            <person name="Qiu D."/>
            <person name="Xia M."/>
        </authorList>
    </citation>
    <scope>NUCLEOTIDE SEQUENCE</scope>
    <source>
        <strain evidence="11">RN12</strain>
    </source>
</reference>
<accession>A0ABY4S0K4</accession>
<organism evidence="11 12">
    <name type="scientific">Aquincola tertiaricarbonis</name>
    <dbReference type="NCBI Taxonomy" id="391953"/>
    <lineage>
        <taxon>Bacteria</taxon>
        <taxon>Pseudomonadati</taxon>
        <taxon>Pseudomonadota</taxon>
        <taxon>Betaproteobacteria</taxon>
        <taxon>Burkholderiales</taxon>
        <taxon>Sphaerotilaceae</taxon>
        <taxon>Aquincola</taxon>
    </lineage>
</organism>
<dbReference type="PANTHER" id="PTHR30033:SF1">
    <property type="entry name" value="FLAGELLAR HOOK-ASSOCIATED PROTEIN 1"/>
    <property type="match status" value="1"/>
</dbReference>
<evidence type="ECO:0000259" key="7">
    <source>
        <dbReference type="Pfam" id="PF00460"/>
    </source>
</evidence>
<sequence>MGSALLSIGTRALTANYAKLQTISNNISNANVAGYSRQDVLLETSKGQFSGAGFFGKGVTVVTVTRAADKFLTAESASTKATAAMDSARLAQLQGLENVFPTGEDGIGYSASQFLNAMVDLASNPQDLSARQVVLSRATELASRFDNAATQLDTLQAGVSADLKTSVDTVNQITANIARVNQEIAKVNGVGHSANDLLDQRDQLISQLSQFVQVTTLPAEDGTLGVFMAGGQRLVLGNQATNLAVAPDTMDSSRSAVGIMEAGGGLRLLSQDTFTGGEIAGLLRFQNTDLVSARTGLGQMATAISARVNEQQSLGLDLRNPPGSGAPIFAVSGPTAGNASTNAKDAAGNFLGNVSLTVTDASHLEASEYDLAADPANAGKYLLTRRSDGLVRSINNGDTVDGMTVNVTGSPAATDRFLLQPVTRAANGMKTVLSDPKGIAAASPVAATVNVNNTGTAKVDALTVVNNSINPAATASFTFGAVNGSGVDYSWSLFDPATNTTTTGTGTWQANQPISLNGFELQLKGVPTNGDVITVAPTEFPASNNGNALAMAALRDEKLVGQRLNGTTPAGGSNITDAYASLMSSVGVAVQGAKTSSQISSGVASTLAQQLASKTGVNLDEEAAQLMQFQQSYQAAAKILSTAQQVFDTLLRAAGA</sequence>
<evidence type="ECO:0000313" key="11">
    <source>
        <dbReference type="EMBL" id="URI06025.1"/>
    </source>
</evidence>
<feature type="domain" description="Flagellar basal-body/hook protein C-terminal" evidence="8">
    <location>
        <begin position="613"/>
        <end position="652"/>
    </location>
</feature>
<dbReference type="InterPro" id="IPR053927">
    <property type="entry name" value="FlgK_helical"/>
</dbReference>
<proteinExistence type="inferred from homology"/>
<dbReference type="Pfam" id="PF22638">
    <property type="entry name" value="FlgK_D1"/>
    <property type="match status" value="1"/>
</dbReference>
<evidence type="ECO:0000256" key="6">
    <source>
        <dbReference type="ARBA" id="ARBA00023143"/>
    </source>
</evidence>
<dbReference type="EMBL" id="CP097635">
    <property type="protein sequence ID" value="URI06025.1"/>
    <property type="molecule type" value="Genomic_DNA"/>
</dbReference>
<evidence type="ECO:0000256" key="1">
    <source>
        <dbReference type="ARBA" id="ARBA00004365"/>
    </source>
</evidence>
<keyword evidence="12" id="KW-1185">Reference proteome</keyword>
<dbReference type="InterPro" id="IPR019776">
    <property type="entry name" value="Flagellar_basal_body_rod_CS"/>
</dbReference>
<dbReference type="InterPro" id="IPR049119">
    <property type="entry name" value="FlgK_D2-like"/>
</dbReference>
<name>A0ABY4S0K4_AQUTE</name>
<gene>
    <name evidence="11" type="primary">flgK</name>
    <name evidence="11" type="ORF">MW290_08765</name>
</gene>
<keyword evidence="11" id="KW-0969">Cilium</keyword>
<evidence type="ECO:0000256" key="4">
    <source>
        <dbReference type="ARBA" id="ARBA00016244"/>
    </source>
</evidence>
<keyword evidence="6" id="KW-0975">Bacterial flagellum</keyword>
<dbReference type="PROSITE" id="PS00588">
    <property type="entry name" value="FLAGELLA_BB_ROD"/>
    <property type="match status" value="1"/>
</dbReference>
<evidence type="ECO:0000313" key="12">
    <source>
        <dbReference type="Proteomes" id="UP001056201"/>
    </source>
</evidence>
<dbReference type="InterPro" id="IPR001444">
    <property type="entry name" value="Flag_bb_rod_N"/>
</dbReference>
<comment type="subcellular location">
    <subcellularLocation>
        <location evidence="1">Bacterial flagellum</location>
    </subcellularLocation>
    <subcellularLocation>
        <location evidence="2">Secreted</location>
    </subcellularLocation>
</comment>
<keyword evidence="11" id="KW-0966">Cell projection</keyword>
<comment type="similarity">
    <text evidence="3">Belongs to the flagella basal body rod proteins family.</text>
</comment>
<evidence type="ECO:0000256" key="5">
    <source>
        <dbReference type="ARBA" id="ARBA00022525"/>
    </source>
</evidence>
<dbReference type="InterPro" id="IPR010930">
    <property type="entry name" value="Flg_bb/hook_C_dom"/>
</dbReference>
<dbReference type="Pfam" id="PF06429">
    <property type="entry name" value="Flg_bbr_C"/>
    <property type="match status" value="1"/>
</dbReference>
<dbReference type="Pfam" id="PF21158">
    <property type="entry name" value="flgK_1st_1"/>
    <property type="match status" value="1"/>
</dbReference>
<feature type="domain" description="Flagellar hook-associated protein FlgK helical" evidence="10">
    <location>
        <begin position="94"/>
        <end position="323"/>
    </location>
</feature>
<evidence type="ECO:0000259" key="8">
    <source>
        <dbReference type="Pfam" id="PF06429"/>
    </source>
</evidence>
<dbReference type="PANTHER" id="PTHR30033">
    <property type="entry name" value="FLAGELLAR HOOK-ASSOCIATED PROTEIN 1"/>
    <property type="match status" value="1"/>
</dbReference>
<evidence type="ECO:0000259" key="9">
    <source>
        <dbReference type="Pfam" id="PF21158"/>
    </source>
</evidence>
<dbReference type="SUPFAM" id="SSF64518">
    <property type="entry name" value="Phase 1 flagellin"/>
    <property type="match status" value="2"/>
</dbReference>
<feature type="domain" description="Flagellar basal body rod protein N-terminal" evidence="7">
    <location>
        <begin position="8"/>
        <end position="35"/>
    </location>
</feature>
<dbReference type="InterPro" id="IPR002371">
    <property type="entry name" value="FlgK"/>
</dbReference>
<dbReference type="RefSeq" id="WP_250194290.1">
    <property type="nucleotide sequence ID" value="NZ_CP097635.1"/>
</dbReference>
<evidence type="ECO:0000256" key="2">
    <source>
        <dbReference type="ARBA" id="ARBA00004613"/>
    </source>
</evidence>
<dbReference type="Proteomes" id="UP001056201">
    <property type="component" value="Chromosome 1"/>
</dbReference>
<protein>
    <recommendedName>
        <fullName evidence="4">Flagellar hook-associated protein 1</fullName>
    </recommendedName>
</protein>
<evidence type="ECO:0000259" key="10">
    <source>
        <dbReference type="Pfam" id="PF22638"/>
    </source>
</evidence>